<proteinExistence type="predicted"/>
<reference evidence="2 3" key="1">
    <citation type="submission" date="2022-07" db="EMBL/GenBank/DDBJ databases">
        <title>Methylomonas rivi sp. nov., Methylomonas rosea sp. nov., Methylomonas aureus sp. nov. and Methylomonas subterranea sp. nov., four novel methanotrophs isolated from a freshwater creek and the deep terrestrial subsurface.</title>
        <authorList>
            <person name="Abin C."/>
            <person name="Sankaranarayanan K."/>
            <person name="Garner C."/>
            <person name="Sindelar R."/>
            <person name="Kotary K."/>
            <person name="Garner R."/>
            <person name="Barclay S."/>
            <person name="Lawson P."/>
            <person name="Krumholz L."/>
        </authorList>
    </citation>
    <scope>NUCLEOTIDE SEQUENCE [LARGE SCALE GENOMIC DNA]</scope>
    <source>
        <strain evidence="2 3">WSC-7</strain>
    </source>
</reference>
<sequence>MNQSNQSLQVSKNDSFSEQNQPSQQHTDNYNQIALSNASRPYDVKVFAVGTKHKILSESYTLIEHLNQWVREFDPDRRQKLFLCPTTYFFVSEFDINRQEVLTRIIGATRGQYFVIQGGDDGSVNNRLISPV</sequence>
<evidence type="ECO:0000313" key="2">
    <source>
        <dbReference type="EMBL" id="MCQ8117212.1"/>
    </source>
</evidence>
<dbReference type="RefSeq" id="WP_256606369.1">
    <property type="nucleotide sequence ID" value="NZ_JANIBL010000016.1"/>
</dbReference>
<name>A0ABT1TRV8_9GAMM</name>
<comment type="caution">
    <text evidence="2">The sequence shown here is derived from an EMBL/GenBank/DDBJ whole genome shotgun (WGS) entry which is preliminary data.</text>
</comment>
<feature type="region of interest" description="Disordered" evidence="1">
    <location>
        <begin position="1"/>
        <end position="32"/>
    </location>
</feature>
<dbReference type="EMBL" id="JANIBL010000016">
    <property type="protein sequence ID" value="MCQ8117212.1"/>
    <property type="molecule type" value="Genomic_DNA"/>
</dbReference>
<evidence type="ECO:0000313" key="3">
    <source>
        <dbReference type="Proteomes" id="UP001524570"/>
    </source>
</evidence>
<protein>
    <submittedName>
        <fullName evidence="2">Uncharacterized protein</fullName>
    </submittedName>
</protein>
<keyword evidence="3" id="KW-1185">Reference proteome</keyword>
<organism evidence="2 3">
    <name type="scientific">Methylomonas rosea</name>
    <dbReference type="NCBI Taxonomy" id="2952227"/>
    <lineage>
        <taxon>Bacteria</taxon>
        <taxon>Pseudomonadati</taxon>
        <taxon>Pseudomonadota</taxon>
        <taxon>Gammaproteobacteria</taxon>
        <taxon>Methylococcales</taxon>
        <taxon>Methylococcaceae</taxon>
        <taxon>Methylomonas</taxon>
    </lineage>
</organism>
<evidence type="ECO:0000256" key="1">
    <source>
        <dbReference type="SAM" id="MobiDB-lite"/>
    </source>
</evidence>
<feature type="non-terminal residue" evidence="2">
    <location>
        <position position="132"/>
    </location>
</feature>
<dbReference type="Proteomes" id="UP001524570">
    <property type="component" value="Unassembled WGS sequence"/>
</dbReference>
<accession>A0ABT1TRV8</accession>
<gene>
    <name evidence="2" type="ORF">NP589_07235</name>
</gene>